<dbReference type="GO" id="GO:0004061">
    <property type="term" value="F:arylformamidase activity"/>
    <property type="evidence" value="ECO:0007669"/>
    <property type="project" value="UniProtKB-UniRule"/>
</dbReference>
<evidence type="ECO:0000313" key="5">
    <source>
        <dbReference type="EMBL" id="KIW47209.1"/>
    </source>
</evidence>
<dbReference type="InterPro" id="IPR029058">
    <property type="entry name" value="AB_hydrolase_fold"/>
</dbReference>
<dbReference type="UniPathway" id="UPA00333">
    <property type="reaction ID" value="UER00454"/>
</dbReference>
<dbReference type="GeneID" id="27354875"/>
<keyword evidence="6" id="KW-1185">Reference proteome</keyword>
<comment type="subunit">
    <text evidence="3">Homodimer.</text>
</comment>
<dbReference type="ESTHER" id="9euro-a0a0d2egx4">
    <property type="family name" value="Kynurenine-formamidase"/>
</dbReference>
<feature type="region of interest" description="Disordered" evidence="4">
    <location>
        <begin position="86"/>
        <end position="105"/>
    </location>
</feature>
<comment type="function">
    <text evidence="3">Catalyzes the hydrolysis of N-formyl-L-kynurenine to L-kynurenine, the second step in the kynurenine pathway of tryptophan degradation. Kynurenine may be further oxidized to nicotinic acid, NAD(H) and NADP(H). Required for elimination of toxic metabolites.</text>
</comment>
<dbReference type="Proteomes" id="UP000053342">
    <property type="component" value="Unassembled WGS sequence"/>
</dbReference>
<organism evidence="5 6">
    <name type="scientific">Exophiala oligosperma</name>
    <dbReference type="NCBI Taxonomy" id="215243"/>
    <lineage>
        <taxon>Eukaryota</taxon>
        <taxon>Fungi</taxon>
        <taxon>Dikarya</taxon>
        <taxon>Ascomycota</taxon>
        <taxon>Pezizomycotina</taxon>
        <taxon>Eurotiomycetes</taxon>
        <taxon>Chaetothyriomycetidae</taxon>
        <taxon>Chaetothyriales</taxon>
        <taxon>Herpotrichiellaceae</taxon>
        <taxon>Exophiala</taxon>
    </lineage>
</organism>
<feature type="active site" evidence="3">
    <location>
        <position position="273"/>
    </location>
</feature>
<sequence>MMEPTIHKFGDNDLQKVLVWVPPERSPESLFWIVFIHGGAWRDPMITACNFADPVVSKLLSNPTRDVTPPGKNKTLAIASLSYRLSPHPSCPQDPDASPRDAKHPDHLDDVCAGIDVLRRVYGLSNSDNYVLMGHSCGATLAFQAVKRHVDAGLPAPRALIGLAGIYDIKALVRNHSTGPYADVYESFIRGAFGDDEKVRIEASPSHFGSHISLSSPCTVLLVVADGDELVEPEQRMTMRATLLGIGEGLELRSPVTSHGNWRYSEISVPGGHDEMWEKGEIMVSVVERLWKILPGEDGEVRV</sequence>
<comment type="domain">
    <text evidence="3">The main chain amide nitrogen atoms of the second glycine and its adjacent residue in the HGGXW motif define the oxyanion hole, and stabilize the oxyanion that forms during the nucleophilic attack by the catalytic serine during substrate cleavage.</text>
</comment>
<dbReference type="Gene3D" id="3.40.50.1820">
    <property type="entry name" value="alpha/beta hydrolase"/>
    <property type="match status" value="1"/>
</dbReference>
<dbReference type="HAMAP" id="MF_03014">
    <property type="entry name" value="KFase"/>
    <property type="match status" value="1"/>
</dbReference>
<name>A0A0D2EGX4_9EURO</name>
<dbReference type="EMBL" id="KN847333">
    <property type="protein sequence ID" value="KIW47209.1"/>
    <property type="molecule type" value="Genomic_DNA"/>
</dbReference>
<keyword evidence="2 3" id="KW-0823">Tryptophan catabolism</keyword>
<dbReference type="OrthoDB" id="420264at2759"/>
<feature type="short sequence motif" description="HGGXW" evidence="3">
    <location>
        <begin position="37"/>
        <end position="41"/>
    </location>
</feature>
<keyword evidence="1 3" id="KW-0378">Hydrolase</keyword>
<comment type="pathway">
    <text evidence="3">Amino-acid degradation; L-tryptophan degradation via kynurenine pathway; L-kynurenine from L-tryptophan: step 2/2.</text>
</comment>
<evidence type="ECO:0000256" key="2">
    <source>
        <dbReference type="ARBA" id="ARBA00023079"/>
    </source>
</evidence>
<reference evidence="5 6" key="1">
    <citation type="submission" date="2015-01" db="EMBL/GenBank/DDBJ databases">
        <title>The Genome Sequence of Exophiala oligosperma CBS72588.</title>
        <authorList>
            <consortium name="The Broad Institute Genomics Platform"/>
            <person name="Cuomo C."/>
            <person name="de Hoog S."/>
            <person name="Gorbushina A."/>
            <person name="Stielow B."/>
            <person name="Teixiera M."/>
            <person name="Abouelleil A."/>
            <person name="Chapman S.B."/>
            <person name="Priest M."/>
            <person name="Young S.K."/>
            <person name="Wortman J."/>
            <person name="Nusbaum C."/>
            <person name="Birren B."/>
        </authorList>
    </citation>
    <scope>NUCLEOTIDE SEQUENCE [LARGE SCALE GENOMIC DNA]</scope>
    <source>
        <strain evidence="5 6">CBS 72588</strain>
    </source>
</reference>
<dbReference type="RefSeq" id="XP_016267425.1">
    <property type="nucleotide sequence ID" value="XM_016403528.1"/>
</dbReference>
<feature type="active site" description="Nucleophile" evidence="3">
    <location>
        <position position="136"/>
    </location>
</feature>
<proteinExistence type="inferred from homology"/>
<evidence type="ECO:0000313" key="6">
    <source>
        <dbReference type="Proteomes" id="UP000053342"/>
    </source>
</evidence>
<evidence type="ECO:0000256" key="3">
    <source>
        <dbReference type="HAMAP-Rule" id="MF_03014"/>
    </source>
</evidence>
<feature type="active site" evidence="3">
    <location>
        <position position="228"/>
    </location>
</feature>
<comment type="catalytic activity">
    <reaction evidence="3">
        <text>N-formyl-L-kynurenine + H2O = L-kynurenine + formate + H(+)</text>
        <dbReference type="Rhea" id="RHEA:13009"/>
        <dbReference type="ChEBI" id="CHEBI:15377"/>
        <dbReference type="ChEBI" id="CHEBI:15378"/>
        <dbReference type="ChEBI" id="CHEBI:15740"/>
        <dbReference type="ChEBI" id="CHEBI:57959"/>
        <dbReference type="ChEBI" id="CHEBI:58629"/>
        <dbReference type="EC" id="3.5.1.9"/>
    </reaction>
</comment>
<dbReference type="InterPro" id="IPR027519">
    <property type="entry name" value="KFase_ver/fungi-typ"/>
</dbReference>
<protein>
    <recommendedName>
        <fullName evidence="3">Kynurenine formamidase</fullName>
        <shortName evidence="3">KFA</shortName>
        <shortName evidence="3">KFase</shortName>
        <ecNumber evidence="3">3.5.1.9</ecNumber>
    </recommendedName>
    <alternativeName>
        <fullName evidence="3">Arylformamidase</fullName>
    </alternativeName>
    <alternativeName>
        <fullName evidence="3">N-formylkynurenine formamidase</fullName>
        <shortName evidence="3">FKF</shortName>
    </alternativeName>
</protein>
<dbReference type="GO" id="GO:0019441">
    <property type="term" value="P:L-tryptophan catabolic process to kynurenine"/>
    <property type="evidence" value="ECO:0007669"/>
    <property type="project" value="UniProtKB-UniRule"/>
</dbReference>
<evidence type="ECO:0000256" key="1">
    <source>
        <dbReference type="ARBA" id="ARBA00022801"/>
    </source>
</evidence>
<dbReference type="PANTHER" id="PTHR48081:SF33">
    <property type="entry name" value="KYNURENINE FORMAMIDASE"/>
    <property type="match status" value="1"/>
</dbReference>
<dbReference type="InterPro" id="IPR050300">
    <property type="entry name" value="GDXG_lipolytic_enzyme"/>
</dbReference>
<dbReference type="HOGENOM" id="CLU_016852_0_0_1"/>
<dbReference type="GO" id="GO:0034354">
    <property type="term" value="P:'de novo' NAD+ biosynthetic process from L-tryptophan"/>
    <property type="evidence" value="ECO:0007669"/>
    <property type="project" value="UniProtKB-UniRule"/>
</dbReference>
<dbReference type="PANTHER" id="PTHR48081">
    <property type="entry name" value="AB HYDROLASE SUPERFAMILY PROTEIN C4A8.06C"/>
    <property type="match status" value="1"/>
</dbReference>
<gene>
    <name evidence="5" type="ORF">PV06_02801</name>
</gene>
<dbReference type="SUPFAM" id="SSF53474">
    <property type="entry name" value="alpha/beta-Hydrolases"/>
    <property type="match status" value="1"/>
</dbReference>
<dbReference type="VEuPathDB" id="FungiDB:PV06_02801"/>
<dbReference type="STRING" id="215243.A0A0D2EGX4"/>
<dbReference type="EC" id="3.5.1.9" evidence="3"/>
<evidence type="ECO:0000256" key="4">
    <source>
        <dbReference type="SAM" id="MobiDB-lite"/>
    </source>
</evidence>
<accession>A0A0D2EGX4</accession>
<dbReference type="AlphaFoldDB" id="A0A0D2EGX4"/>
<comment type="similarity">
    <text evidence="3">Belongs to the kynurenine formamidase family.</text>
</comment>